<evidence type="ECO:0000256" key="2">
    <source>
        <dbReference type="ARBA" id="ARBA00023015"/>
    </source>
</evidence>
<gene>
    <name evidence="6" type="primary">gcvA_2</name>
    <name evidence="6" type="ORF">ROE7235_03172</name>
</gene>
<accession>A0A3B0MC23</accession>
<dbReference type="GO" id="GO:0003700">
    <property type="term" value="F:DNA-binding transcription factor activity"/>
    <property type="evidence" value="ECO:0007669"/>
    <property type="project" value="InterPro"/>
</dbReference>
<dbReference type="PRINTS" id="PR00039">
    <property type="entry name" value="HTHLYSR"/>
</dbReference>
<dbReference type="PANTHER" id="PTHR30537">
    <property type="entry name" value="HTH-TYPE TRANSCRIPTIONAL REGULATOR"/>
    <property type="match status" value="1"/>
</dbReference>
<name>A0A3B0MC23_9RHOB</name>
<dbReference type="GO" id="GO:0043565">
    <property type="term" value="F:sequence-specific DNA binding"/>
    <property type="evidence" value="ECO:0007669"/>
    <property type="project" value="TreeGrafter"/>
</dbReference>
<dbReference type="InterPro" id="IPR058163">
    <property type="entry name" value="LysR-type_TF_proteobact-type"/>
</dbReference>
<protein>
    <submittedName>
        <fullName evidence="6">Glycine cleavage system transcriptional activator</fullName>
    </submittedName>
</protein>
<evidence type="ECO:0000256" key="1">
    <source>
        <dbReference type="ARBA" id="ARBA00009437"/>
    </source>
</evidence>
<comment type="similarity">
    <text evidence="1">Belongs to the LysR transcriptional regulatory family.</text>
</comment>
<dbReference type="SUPFAM" id="SSF46785">
    <property type="entry name" value="Winged helix' DNA-binding domain"/>
    <property type="match status" value="1"/>
</dbReference>
<dbReference type="Gene3D" id="3.40.190.10">
    <property type="entry name" value="Periplasmic binding protein-like II"/>
    <property type="match status" value="2"/>
</dbReference>
<evidence type="ECO:0000259" key="5">
    <source>
        <dbReference type="PROSITE" id="PS50931"/>
    </source>
</evidence>
<dbReference type="InterPro" id="IPR036390">
    <property type="entry name" value="WH_DNA-bd_sf"/>
</dbReference>
<keyword evidence="7" id="KW-1185">Reference proteome</keyword>
<organism evidence="6 7">
    <name type="scientific">Roseinatronobacter ekhonensis</name>
    <dbReference type="NCBI Taxonomy" id="254356"/>
    <lineage>
        <taxon>Bacteria</taxon>
        <taxon>Pseudomonadati</taxon>
        <taxon>Pseudomonadota</taxon>
        <taxon>Alphaproteobacteria</taxon>
        <taxon>Rhodobacterales</taxon>
        <taxon>Paracoccaceae</taxon>
        <taxon>Roseinatronobacter</taxon>
    </lineage>
</organism>
<evidence type="ECO:0000313" key="6">
    <source>
        <dbReference type="EMBL" id="SUZ33402.1"/>
    </source>
</evidence>
<dbReference type="InterPro" id="IPR005119">
    <property type="entry name" value="LysR_subst-bd"/>
</dbReference>
<dbReference type="Pfam" id="PF03466">
    <property type="entry name" value="LysR_substrate"/>
    <property type="match status" value="1"/>
</dbReference>
<proteinExistence type="inferred from homology"/>
<keyword evidence="3" id="KW-0238">DNA-binding</keyword>
<keyword evidence="2" id="KW-0805">Transcription regulation</keyword>
<dbReference type="EMBL" id="UIHC01000048">
    <property type="protein sequence ID" value="SUZ33402.1"/>
    <property type="molecule type" value="Genomic_DNA"/>
</dbReference>
<sequence>MPQPASPAPRRDLPATPTLQAFEAVARLGSFTAAAQELSLTQSAVSRQVAALERQLGVALLQRSPRDVVPTPEGADYANAVRAALGQLRHAALALRSSPNQLTLAILPTFGTRWLMPRLPRFLRRHPDITVHFATRIGQIDLAAQGLDAAIHAGRPDWPGADATLLMDDRVLPCAAPSGATETPAQIARRPRLALASRPREWADWCAAHDVPDHGAPQMVFEHFSTLGQACISGLGVALLPGFLFQPEMARGELLPLGPAWANGAGYWLMTPKSARPNPATAAFRDWLLTEVTRGDGAFA</sequence>
<dbReference type="GO" id="GO:0006351">
    <property type="term" value="P:DNA-templated transcription"/>
    <property type="evidence" value="ECO:0007669"/>
    <property type="project" value="TreeGrafter"/>
</dbReference>
<keyword evidence="4" id="KW-0804">Transcription</keyword>
<evidence type="ECO:0000256" key="4">
    <source>
        <dbReference type="ARBA" id="ARBA00023163"/>
    </source>
</evidence>
<dbReference type="InterPro" id="IPR036388">
    <property type="entry name" value="WH-like_DNA-bd_sf"/>
</dbReference>
<dbReference type="FunFam" id="1.10.10.10:FF:000001">
    <property type="entry name" value="LysR family transcriptional regulator"/>
    <property type="match status" value="1"/>
</dbReference>
<dbReference type="Pfam" id="PF00126">
    <property type="entry name" value="HTH_1"/>
    <property type="match status" value="1"/>
</dbReference>
<evidence type="ECO:0000256" key="3">
    <source>
        <dbReference type="ARBA" id="ARBA00023125"/>
    </source>
</evidence>
<dbReference type="InterPro" id="IPR000847">
    <property type="entry name" value="LysR_HTH_N"/>
</dbReference>
<dbReference type="RefSeq" id="WP_121096456.1">
    <property type="nucleotide sequence ID" value="NZ_UIHC01000048.1"/>
</dbReference>
<feature type="domain" description="HTH lysR-type" evidence="5">
    <location>
        <begin position="19"/>
        <end position="71"/>
    </location>
</feature>
<evidence type="ECO:0000313" key="7">
    <source>
        <dbReference type="Proteomes" id="UP000272908"/>
    </source>
</evidence>
<dbReference type="OrthoDB" id="5526340at2"/>
<reference evidence="7" key="1">
    <citation type="submission" date="2018-08" db="EMBL/GenBank/DDBJ databases">
        <authorList>
            <person name="Rodrigo-Torres L."/>
            <person name="Arahal R. D."/>
            <person name="Lucena T."/>
        </authorList>
    </citation>
    <scope>NUCLEOTIDE SEQUENCE [LARGE SCALE GENOMIC DNA]</scope>
    <source>
        <strain evidence="7">CECT 7235</strain>
    </source>
</reference>
<dbReference type="Gene3D" id="1.10.10.10">
    <property type="entry name" value="Winged helix-like DNA-binding domain superfamily/Winged helix DNA-binding domain"/>
    <property type="match status" value="1"/>
</dbReference>
<dbReference type="SUPFAM" id="SSF53850">
    <property type="entry name" value="Periplasmic binding protein-like II"/>
    <property type="match status" value="1"/>
</dbReference>
<dbReference type="PROSITE" id="PS50931">
    <property type="entry name" value="HTH_LYSR"/>
    <property type="match status" value="1"/>
</dbReference>
<dbReference type="AlphaFoldDB" id="A0A3B0MC23"/>
<dbReference type="Proteomes" id="UP000272908">
    <property type="component" value="Unassembled WGS sequence"/>
</dbReference>
<dbReference type="PANTHER" id="PTHR30537:SF74">
    <property type="entry name" value="HTH-TYPE TRANSCRIPTIONAL REGULATOR TRPI"/>
    <property type="match status" value="1"/>
</dbReference>